<evidence type="ECO:0000313" key="1">
    <source>
        <dbReference type="EMBL" id="OPJ85442.1"/>
    </source>
</evidence>
<protein>
    <submittedName>
        <fullName evidence="1">Uncharacterized protein</fullName>
    </submittedName>
</protein>
<comment type="caution">
    <text evidence="1">The sequence shown here is derived from an EMBL/GenBank/DDBJ whole genome shotgun (WGS) entry which is preliminary data.</text>
</comment>
<dbReference type="EMBL" id="LSYS01002834">
    <property type="protein sequence ID" value="OPJ85442.1"/>
    <property type="molecule type" value="Genomic_DNA"/>
</dbReference>
<accession>A0A1V4KLV1</accession>
<evidence type="ECO:0000313" key="2">
    <source>
        <dbReference type="Proteomes" id="UP000190648"/>
    </source>
</evidence>
<organism evidence="1 2">
    <name type="scientific">Patagioenas fasciata monilis</name>
    <dbReference type="NCBI Taxonomy" id="372326"/>
    <lineage>
        <taxon>Eukaryota</taxon>
        <taxon>Metazoa</taxon>
        <taxon>Chordata</taxon>
        <taxon>Craniata</taxon>
        <taxon>Vertebrata</taxon>
        <taxon>Euteleostomi</taxon>
        <taxon>Archelosauria</taxon>
        <taxon>Archosauria</taxon>
        <taxon>Dinosauria</taxon>
        <taxon>Saurischia</taxon>
        <taxon>Theropoda</taxon>
        <taxon>Coelurosauria</taxon>
        <taxon>Aves</taxon>
        <taxon>Neognathae</taxon>
        <taxon>Neoaves</taxon>
        <taxon>Columbimorphae</taxon>
        <taxon>Columbiformes</taxon>
        <taxon>Columbidae</taxon>
        <taxon>Patagioenas</taxon>
    </lineage>
</organism>
<reference evidence="1 2" key="1">
    <citation type="submission" date="2016-02" db="EMBL/GenBank/DDBJ databases">
        <title>Band-tailed pigeon sequencing and assembly.</title>
        <authorList>
            <person name="Soares A.E."/>
            <person name="Novak B.J."/>
            <person name="Rice E.S."/>
            <person name="O'Connell B."/>
            <person name="Chang D."/>
            <person name="Weber S."/>
            <person name="Shapiro B."/>
        </authorList>
    </citation>
    <scope>NUCLEOTIDE SEQUENCE [LARGE SCALE GENOMIC DNA]</scope>
    <source>
        <strain evidence="1">BTP2013</strain>
        <tissue evidence="1">Blood</tissue>
    </source>
</reference>
<dbReference type="AlphaFoldDB" id="A0A1V4KLV1"/>
<gene>
    <name evidence="1" type="ORF">AV530_001671</name>
</gene>
<name>A0A1V4KLV1_PATFA</name>
<keyword evidence="2" id="KW-1185">Reference proteome</keyword>
<dbReference type="Proteomes" id="UP000190648">
    <property type="component" value="Unassembled WGS sequence"/>
</dbReference>
<proteinExistence type="predicted"/>
<sequence>MVLISAGGSVLAVPVTQDRASTGTTGARPGVMREPSGCWLPKGEKHFLLEKSRRACPHGRADVYTLPRRGMMSTQDIAPGHAAEPQLLAKHLSGEVGGSAWLQDGPCPSTSTAGVCLPTPPCALVVPLHTQVLTSSDRWRGTTPACECVAVEACEHLCFPRRLLPRLVLRSAFPDVSAAWDRF</sequence>